<sequence length="524" mass="58978">MTGYMTDKRRIFAVVLLAGLLRFPGLGSTPPGVYVDEALQGYNAYSLRLTGRDHYGQAWPVVTKLFGSYSSSLYTYFSVVPVGLMGLNPVSARISSAVSGILLVLLVSAALSPLTGLIIAVSPVFVYFSRGAFEANLGLLLLVAGIFTSQKAVRRQAFLPWGFALLSLSAYAYHAERFLSLVFLGWFSWTARRAGLATRSIIISLALALIIQTPLLWLSVHPAVNTRLHELVIPGSPSQKVVAVVKSFGVYFSPDNLFSRPDPDIQRSFPDLGVFYWWMVIPFLAGIWHLFRSQPLSPKSRLMLILLFLSVIPGSLTRDYFASLRVLPAFFSVAWIISQGLSWLKVRPVWLGMFVILSLLELYSNMVLLQHERSSVWNYEYRELAGFIKRHPDLPVVIDSSRAKPVYILLAFYNRFPPLLFQSQYPSSWLKNYYSHPEFDPDIEVLNIHIRPISWAGDIYRDQLLIGDQLAISSAQAEEHFLELVAEFRDINGHPALTAYRTHPQSKCRATQSTPSSYCRDNIR</sequence>
<feature type="transmembrane region" description="Helical" evidence="1">
    <location>
        <begin position="73"/>
        <end position="90"/>
    </location>
</feature>
<feature type="transmembrane region" description="Helical" evidence="1">
    <location>
        <begin position="131"/>
        <end position="149"/>
    </location>
</feature>
<dbReference type="AlphaFoldDB" id="A0A1F4ZZ65"/>
<feature type="transmembrane region" description="Helical" evidence="1">
    <location>
        <begin position="201"/>
        <end position="220"/>
    </location>
</feature>
<accession>A0A1F4ZZ65</accession>
<name>A0A1F4ZZ65_9BACT</name>
<dbReference type="Proteomes" id="UP000178579">
    <property type="component" value="Unassembled WGS sequence"/>
</dbReference>
<keyword evidence="1" id="KW-0812">Transmembrane</keyword>
<keyword evidence="1" id="KW-1133">Transmembrane helix</keyword>
<keyword evidence="1" id="KW-0472">Membrane</keyword>
<organism evidence="2 3">
    <name type="scientific">Candidatus Amesbacteria bacterium RIFOXYD1_FULL_47_9</name>
    <dbReference type="NCBI Taxonomy" id="1797267"/>
    <lineage>
        <taxon>Bacteria</taxon>
        <taxon>Candidatus Amesiibacteriota</taxon>
    </lineage>
</organism>
<feature type="transmembrane region" description="Helical" evidence="1">
    <location>
        <begin position="326"/>
        <end position="344"/>
    </location>
</feature>
<dbReference type="EMBL" id="MEXV01000039">
    <property type="protein sequence ID" value="OGD11665.1"/>
    <property type="molecule type" value="Genomic_DNA"/>
</dbReference>
<feature type="transmembrane region" description="Helical" evidence="1">
    <location>
        <begin position="274"/>
        <end position="291"/>
    </location>
</feature>
<feature type="transmembrane region" description="Helical" evidence="1">
    <location>
        <begin position="102"/>
        <end position="125"/>
    </location>
</feature>
<feature type="transmembrane region" description="Helical" evidence="1">
    <location>
        <begin position="350"/>
        <end position="369"/>
    </location>
</feature>
<comment type="caution">
    <text evidence="2">The sequence shown here is derived from an EMBL/GenBank/DDBJ whole genome shotgun (WGS) entry which is preliminary data.</text>
</comment>
<evidence type="ECO:0000313" key="2">
    <source>
        <dbReference type="EMBL" id="OGD11665.1"/>
    </source>
</evidence>
<proteinExistence type="predicted"/>
<evidence type="ECO:0008006" key="4">
    <source>
        <dbReference type="Google" id="ProtNLM"/>
    </source>
</evidence>
<gene>
    <name evidence="2" type="ORF">A2576_01295</name>
</gene>
<feature type="transmembrane region" description="Helical" evidence="1">
    <location>
        <begin position="161"/>
        <end position="189"/>
    </location>
</feature>
<reference evidence="2 3" key="1">
    <citation type="journal article" date="2016" name="Nat. Commun.">
        <title>Thousands of microbial genomes shed light on interconnected biogeochemical processes in an aquifer system.</title>
        <authorList>
            <person name="Anantharaman K."/>
            <person name="Brown C.T."/>
            <person name="Hug L.A."/>
            <person name="Sharon I."/>
            <person name="Castelle C.J."/>
            <person name="Probst A.J."/>
            <person name="Thomas B.C."/>
            <person name="Singh A."/>
            <person name="Wilkins M.J."/>
            <person name="Karaoz U."/>
            <person name="Brodie E.L."/>
            <person name="Williams K.H."/>
            <person name="Hubbard S.S."/>
            <person name="Banfield J.F."/>
        </authorList>
    </citation>
    <scope>NUCLEOTIDE SEQUENCE [LARGE SCALE GENOMIC DNA]</scope>
</reference>
<evidence type="ECO:0000256" key="1">
    <source>
        <dbReference type="SAM" id="Phobius"/>
    </source>
</evidence>
<protein>
    <recommendedName>
        <fullName evidence="4">Glycosyltransferase RgtA/B/C/D-like domain-containing protein</fullName>
    </recommendedName>
</protein>
<evidence type="ECO:0000313" key="3">
    <source>
        <dbReference type="Proteomes" id="UP000178579"/>
    </source>
</evidence>